<comment type="caution">
    <text evidence="8">The sequence shown here is derived from an EMBL/GenBank/DDBJ whole genome shotgun (WGS) entry which is preliminary data.</text>
</comment>
<dbReference type="InterPro" id="IPR011701">
    <property type="entry name" value="MFS"/>
</dbReference>
<dbReference type="PANTHER" id="PTHR43124:SF10">
    <property type="entry name" value="PURINE EFFLUX PUMP PBUE"/>
    <property type="match status" value="1"/>
</dbReference>
<feature type="transmembrane region" description="Helical" evidence="6">
    <location>
        <begin position="209"/>
        <end position="230"/>
    </location>
</feature>
<dbReference type="InterPro" id="IPR001958">
    <property type="entry name" value="Tet-R_TetA/multi-R_MdtG-like"/>
</dbReference>
<accession>A0A495VXZ8</accession>
<organism evidence="8 9">
    <name type="scientific">Saccharothrix australiensis</name>
    <dbReference type="NCBI Taxonomy" id="2072"/>
    <lineage>
        <taxon>Bacteria</taxon>
        <taxon>Bacillati</taxon>
        <taxon>Actinomycetota</taxon>
        <taxon>Actinomycetes</taxon>
        <taxon>Pseudonocardiales</taxon>
        <taxon>Pseudonocardiaceae</taxon>
        <taxon>Saccharothrix</taxon>
    </lineage>
</organism>
<dbReference type="Proteomes" id="UP000282084">
    <property type="component" value="Unassembled WGS sequence"/>
</dbReference>
<keyword evidence="2" id="KW-1003">Cell membrane</keyword>
<comment type="subcellular location">
    <subcellularLocation>
        <location evidence="1">Cell membrane</location>
        <topology evidence="1">Multi-pass membrane protein</topology>
    </subcellularLocation>
</comment>
<evidence type="ECO:0000256" key="1">
    <source>
        <dbReference type="ARBA" id="ARBA00004651"/>
    </source>
</evidence>
<name>A0A495VXZ8_9PSEU</name>
<evidence type="ECO:0000256" key="4">
    <source>
        <dbReference type="ARBA" id="ARBA00022989"/>
    </source>
</evidence>
<feature type="transmembrane region" description="Helical" evidence="6">
    <location>
        <begin position="298"/>
        <end position="318"/>
    </location>
</feature>
<feature type="transmembrane region" description="Helical" evidence="6">
    <location>
        <begin position="104"/>
        <end position="123"/>
    </location>
</feature>
<evidence type="ECO:0000256" key="5">
    <source>
        <dbReference type="ARBA" id="ARBA00023136"/>
    </source>
</evidence>
<keyword evidence="3 6" id="KW-0812">Transmembrane</keyword>
<dbReference type="PANTHER" id="PTHR43124">
    <property type="entry name" value="PURINE EFFLUX PUMP PBUE"/>
    <property type="match status" value="1"/>
</dbReference>
<dbReference type="PROSITE" id="PS50850">
    <property type="entry name" value="MFS"/>
    <property type="match status" value="1"/>
</dbReference>
<keyword evidence="9" id="KW-1185">Reference proteome</keyword>
<feature type="transmembrane region" description="Helical" evidence="6">
    <location>
        <begin position="78"/>
        <end position="98"/>
    </location>
</feature>
<protein>
    <submittedName>
        <fullName evidence="8">Putative MFS family arabinose efflux permease</fullName>
    </submittedName>
</protein>
<feature type="transmembrane region" description="Helical" evidence="6">
    <location>
        <begin position="47"/>
        <end position="71"/>
    </location>
</feature>
<evidence type="ECO:0000259" key="7">
    <source>
        <dbReference type="PROSITE" id="PS50850"/>
    </source>
</evidence>
<feature type="transmembrane region" description="Helical" evidence="6">
    <location>
        <begin position="164"/>
        <end position="188"/>
    </location>
</feature>
<evidence type="ECO:0000256" key="2">
    <source>
        <dbReference type="ARBA" id="ARBA00022475"/>
    </source>
</evidence>
<keyword evidence="4 6" id="KW-1133">Transmembrane helix</keyword>
<dbReference type="Pfam" id="PF07690">
    <property type="entry name" value="MFS_1"/>
    <property type="match status" value="2"/>
</dbReference>
<gene>
    <name evidence="8" type="ORF">C8E97_2810</name>
</gene>
<feature type="transmembrane region" description="Helical" evidence="6">
    <location>
        <begin position="242"/>
        <end position="267"/>
    </location>
</feature>
<feature type="transmembrane region" description="Helical" evidence="6">
    <location>
        <begin position="330"/>
        <end position="354"/>
    </location>
</feature>
<dbReference type="Gene3D" id="1.20.1250.20">
    <property type="entry name" value="MFS general substrate transporter like domains"/>
    <property type="match status" value="2"/>
</dbReference>
<dbReference type="GO" id="GO:0022857">
    <property type="term" value="F:transmembrane transporter activity"/>
    <property type="evidence" value="ECO:0007669"/>
    <property type="project" value="InterPro"/>
</dbReference>
<evidence type="ECO:0000256" key="6">
    <source>
        <dbReference type="SAM" id="Phobius"/>
    </source>
</evidence>
<dbReference type="InterPro" id="IPR020846">
    <property type="entry name" value="MFS_dom"/>
</dbReference>
<reference evidence="8 9" key="1">
    <citation type="submission" date="2018-10" db="EMBL/GenBank/DDBJ databases">
        <title>Sequencing the genomes of 1000 actinobacteria strains.</title>
        <authorList>
            <person name="Klenk H.-P."/>
        </authorList>
    </citation>
    <scope>NUCLEOTIDE SEQUENCE [LARGE SCALE GENOMIC DNA]</scope>
    <source>
        <strain evidence="8 9">DSM 43800</strain>
    </source>
</reference>
<dbReference type="SUPFAM" id="SSF103473">
    <property type="entry name" value="MFS general substrate transporter"/>
    <property type="match status" value="1"/>
</dbReference>
<sequence length="392" mass="40026">MTAVQKRTPTWWSLTPLVFGAFVVASEGTILTGVLPQLGHDLRAEPGAVGAALALYPLVYVFGAPTLAVLAGGRSQRLVCTLGLGAFAVGNLVSASAGTLPALVAGRLIASLGACAYIPNAAARGLALGADRRGRVLSIVSSGFTAATLLGAPLGIYLASVLSWRLVLVLVAAGAVAVAGAQWSSRLGDHPVSGTGMRERLAFLTRRRLLAVLVLTFAVVLGEFVVYAYISLLVRHNVGATAAQTATAILVFGIGSTSGTLLGGFLVDRFGWRRVLWTSMTVIATALLLLPFATTPLLLGLCLLVWGLFGWTFTPAQTNRLLDTHPDNGAMLITLNASAVQLGVAGGGLLGAAVNSTFGVAALAPTGAVVVGAALTTAAVLTVVGEQRSPVR</sequence>
<evidence type="ECO:0000313" key="9">
    <source>
        <dbReference type="Proteomes" id="UP000282084"/>
    </source>
</evidence>
<feature type="transmembrane region" description="Helical" evidence="6">
    <location>
        <begin position="360"/>
        <end position="384"/>
    </location>
</feature>
<dbReference type="EMBL" id="RBXO01000001">
    <property type="protein sequence ID" value="RKT54196.1"/>
    <property type="molecule type" value="Genomic_DNA"/>
</dbReference>
<dbReference type="InterPro" id="IPR036259">
    <property type="entry name" value="MFS_trans_sf"/>
</dbReference>
<dbReference type="InterPro" id="IPR050189">
    <property type="entry name" value="MFS_Efflux_Transporters"/>
</dbReference>
<dbReference type="PRINTS" id="PR01035">
    <property type="entry name" value="TCRTETA"/>
</dbReference>
<proteinExistence type="predicted"/>
<keyword evidence="5 6" id="KW-0472">Membrane</keyword>
<evidence type="ECO:0000313" key="8">
    <source>
        <dbReference type="EMBL" id="RKT54196.1"/>
    </source>
</evidence>
<feature type="transmembrane region" description="Helical" evidence="6">
    <location>
        <begin position="135"/>
        <end position="158"/>
    </location>
</feature>
<feature type="domain" description="Major facilitator superfamily (MFS) profile" evidence="7">
    <location>
        <begin position="13"/>
        <end position="390"/>
    </location>
</feature>
<dbReference type="AlphaFoldDB" id="A0A495VXZ8"/>
<dbReference type="GO" id="GO:0005886">
    <property type="term" value="C:plasma membrane"/>
    <property type="evidence" value="ECO:0007669"/>
    <property type="project" value="UniProtKB-SubCell"/>
</dbReference>
<evidence type="ECO:0000256" key="3">
    <source>
        <dbReference type="ARBA" id="ARBA00022692"/>
    </source>
</evidence>
<dbReference type="RefSeq" id="WP_170211838.1">
    <property type="nucleotide sequence ID" value="NZ_RBXO01000001.1"/>
</dbReference>
<feature type="transmembrane region" description="Helical" evidence="6">
    <location>
        <begin position="12"/>
        <end position="35"/>
    </location>
</feature>